<evidence type="ECO:0000313" key="8">
    <source>
        <dbReference type="Proteomes" id="UP000176037"/>
    </source>
</evidence>
<dbReference type="Gene3D" id="3.40.640.10">
    <property type="entry name" value="Type I PLP-dependent aspartate aminotransferase-like (Major domain)"/>
    <property type="match status" value="1"/>
</dbReference>
<dbReference type="AlphaFoldDB" id="A0A1E8FGW2"/>
<dbReference type="RefSeq" id="WP_070176100.1">
    <property type="nucleotide sequence ID" value="NZ_BMJR01000001.1"/>
</dbReference>
<dbReference type="GO" id="GO:0047804">
    <property type="term" value="F:cysteine-S-conjugate beta-lyase activity"/>
    <property type="evidence" value="ECO:0007669"/>
    <property type="project" value="UniProtKB-EC"/>
</dbReference>
<keyword evidence="3" id="KW-0663">Pyridoxal phosphate</keyword>
<dbReference type="Pfam" id="PF00155">
    <property type="entry name" value="Aminotran_1_2"/>
    <property type="match status" value="1"/>
</dbReference>
<dbReference type="CDD" id="cd00609">
    <property type="entry name" value="AAT_like"/>
    <property type="match status" value="1"/>
</dbReference>
<dbReference type="InterPro" id="IPR015421">
    <property type="entry name" value="PyrdxlP-dep_Trfase_major"/>
</dbReference>
<evidence type="ECO:0000259" key="6">
    <source>
        <dbReference type="Pfam" id="PF00155"/>
    </source>
</evidence>
<proteinExistence type="inferred from homology"/>
<dbReference type="InterPro" id="IPR015424">
    <property type="entry name" value="PyrdxlP-dep_Trfase"/>
</dbReference>
<dbReference type="Proteomes" id="UP000176037">
    <property type="component" value="Unassembled WGS sequence"/>
</dbReference>
<evidence type="ECO:0000256" key="4">
    <source>
        <dbReference type="ARBA" id="ARBA00023239"/>
    </source>
</evidence>
<dbReference type="PANTHER" id="PTHR43525:SF1">
    <property type="entry name" value="PROTEIN MALY"/>
    <property type="match status" value="1"/>
</dbReference>
<comment type="caution">
    <text evidence="7">The sequence shown here is derived from an EMBL/GenBank/DDBJ whole genome shotgun (WGS) entry which is preliminary data.</text>
</comment>
<dbReference type="InterPro" id="IPR051798">
    <property type="entry name" value="Class-II_PLP-Dep_Aminotrans"/>
</dbReference>
<dbReference type="EMBL" id="MJIC01000010">
    <property type="protein sequence ID" value="OFI35182.1"/>
    <property type="molecule type" value="Genomic_DNA"/>
</dbReference>
<reference evidence="7 8" key="1">
    <citation type="submission" date="2016-09" db="EMBL/GenBank/DDBJ databases">
        <title>Alteromonas lipolytica, a new species isolated from sea water.</title>
        <authorList>
            <person name="Wu Y.-H."/>
            <person name="Cheng H."/>
            <person name="Xu X.-W."/>
        </authorList>
    </citation>
    <scope>NUCLEOTIDE SEQUENCE [LARGE SCALE GENOMIC DNA]</scope>
    <source>
        <strain evidence="7 8">JW12</strain>
    </source>
</reference>
<protein>
    <recommendedName>
        <fullName evidence="2">cysteine-S-conjugate beta-lyase</fullName>
        <ecNumber evidence="2">4.4.1.13</ecNumber>
    </recommendedName>
</protein>
<dbReference type="SUPFAM" id="SSF53383">
    <property type="entry name" value="PLP-dependent transferases"/>
    <property type="match status" value="1"/>
</dbReference>
<organism evidence="7 8">
    <name type="scientific">Alteromonas lipolytica</name>
    <dbReference type="NCBI Taxonomy" id="1856405"/>
    <lineage>
        <taxon>Bacteria</taxon>
        <taxon>Pseudomonadati</taxon>
        <taxon>Pseudomonadota</taxon>
        <taxon>Gammaproteobacteria</taxon>
        <taxon>Alteromonadales</taxon>
        <taxon>Alteromonadaceae</taxon>
        <taxon>Alteromonas/Salinimonas group</taxon>
        <taxon>Alteromonas</taxon>
    </lineage>
</organism>
<keyword evidence="8" id="KW-1185">Reference proteome</keyword>
<evidence type="ECO:0000256" key="5">
    <source>
        <dbReference type="ARBA" id="ARBA00037974"/>
    </source>
</evidence>
<dbReference type="EC" id="4.4.1.13" evidence="2"/>
<name>A0A1E8FGW2_9ALTE</name>
<feature type="domain" description="Aminotransferase class I/classII large" evidence="6">
    <location>
        <begin position="33"/>
        <end position="382"/>
    </location>
</feature>
<dbReference type="NCBIfam" id="TIGR04350">
    <property type="entry name" value="C_S_lyase_PatB"/>
    <property type="match status" value="1"/>
</dbReference>
<gene>
    <name evidence="7" type="ORF">BFC17_16705</name>
</gene>
<dbReference type="OrthoDB" id="3224382at2"/>
<dbReference type="InterPro" id="IPR027619">
    <property type="entry name" value="C-S_lyase_PatB-like"/>
</dbReference>
<accession>A0A1E8FGW2</accession>
<dbReference type="Gene3D" id="3.90.1150.10">
    <property type="entry name" value="Aspartate Aminotransferase, domain 1"/>
    <property type="match status" value="1"/>
</dbReference>
<comment type="cofactor">
    <cofactor evidence="1">
        <name>pyridoxal 5'-phosphate</name>
        <dbReference type="ChEBI" id="CHEBI:597326"/>
    </cofactor>
</comment>
<sequence>MSEFDFDQIIGRRDTDSCKWDAPKAADKLPMWVADMDFKTAPCVIEALQARVEHGIFGYAQVPSSYYDAVTNWFATQHQFTFKPEWMLYTSGVVPAISAILKALIEPGDKVIVQTPVYNCFFSSIRNMQAQLVENPLICQQGYYQMDFADLQQKAADPKVKALLLCNPHNPVGRAWTKEELTRLGDICLAHDVTVICDEIHCDLVFPGVIHQPFAAINERFAQCSVTTVAASKTFNLAGLQLANILVKEPELRQKIDKALNVHEVCDVGPLGITAATAAYTHGQEWLAALRQYLFQNYQHVVHFFTQHCPQITVTKQQATYLVWLDITETGFSSDELSQMLAEQGKLLLNSGTVYGSKTGEGYIRVNIACPRSILEDGLRRIVKVIANNRV</sequence>
<evidence type="ECO:0000256" key="3">
    <source>
        <dbReference type="ARBA" id="ARBA00022898"/>
    </source>
</evidence>
<dbReference type="PANTHER" id="PTHR43525">
    <property type="entry name" value="PROTEIN MALY"/>
    <property type="match status" value="1"/>
</dbReference>
<evidence type="ECO:0000313" key="7">
    <source>
        <dbReference type="EMBL" id="OFI35182.1"/>
    </source>
</evidence>
<evidence type="ECO:0000256" key="2">
    <source>
        <dbReference type="ARBA" id="ARBA00012224"/>
    </source>
</evidence>
<dbReference type="STRING" id="1856405.BFC17_16705"/>
<comment type="similarity">
    <text evidence="5">Belongs to the class-II pyridoxal-phosphate-dependent aminotransferase family. MalY/PatB cystathionine beta-lyase subfamily.</text>
</comment>
<dbReference type="GO" id="GO:0030170">
    <property type="term" value="F:pyridoxal phosphate binding"/>
    <property type="evidence" value="ECO:0007669"/>
    <property type="project" value="InterPro"/>
</dbReference>
<evidence type="ECO:0000256" key="1">
    <source>
        <dbReference type="ARBA" id="ARBA00001933"/>
    </source>
</evidence>
<dbReference type="InterPro" id="IPR015422">
    <property type="entry name" value="PyrdxlP-dep_Trfase_small"/>
</dbReference>
<dbReference type="InterPro" id="IPR004839">
    <property type="entry name" value="Aminotransferase_I/II_large"/>
</dbReference>
<keyword evidence="4 7" id="KW-0456">Lyase</keyword>